<dbReference type="Proteomes" id="UP001319180">
    <property type="component" value="Unassembled WGS sequence"/>
</dbReference>
<comment type="caution">
    <text evidence="1">The sequence shown here is derived from an EMBL/GenBank/DDBJ whole genome shotgun (WGS) entry which is preliminary data.</text>
</comment>
<dbReference type="RefSeq" id="WP_254091358.1">
    <property type="nucleotide sequence ID" value="NZ_JAHESC010000023.1"/>
</dbReference>
<protein>
    <submittedName>
        <fullName evidence="1">Uncharacterized protein</fullName>
    </submittedName>
</protein>
<reference evidence="1 2" key="1">
    <citation type="submission" date="2021-05" db="EMBL/GenBank/DDBJ databases">
        <title>A Polyphasic approach of four new species of the genus Ohtaekwangia: Ohtaekwangia histidinii sp. nov., Ohtaekwangia cretensis sp. nov., Ohtaekwangia indiensis sp. nov., Ohtaekwangia reichenbachii sp. nov. from diverse environment.</title>
        <authorList>
            <person name="Octaviana S."/>
        </authorList>
    </citation>
    <scope>NUCLEOTIDE SEQUENCE [LARGE SCALE GENOMIC DNA]</scope>
    <source>
        <strain evidence="1 2">PWU37</strain>
    </source>
</reference>
<name>A0AAP2GIB5_9BACT</name>
<keyword evidence="2" id="KW-1185">Reference proteome</keyword>
<accession>A0AAP2GIB5</accession>
<proteinExistence type="predicted"/>
<evidence type="ECO:0000313" key="1">
    <source>
        <dbReference type="EMBL" id="MBT1688131.1"/>
    </source>
</evidence>
<gene>
    <name evidence="1" type="ORF">KK078_16290</name>
</gene>
<sequence length="118" mass="13036">MPKPAARLELNKPERISDKFEDVIPEIRFKRGGKKASGIDRSQLIIIIPIDVIGDVVEHSDANVPPDIQTRFRDAKINVKDFFLPQQVVVEFKGNGTADECQMILKATLPTKVPGTGG</sequence>
<dbReference type="EMBL" id="JAHESC010000023">
    <property type="protein sequence ID" value="MBT1688131.1"/>
    <property type="molecule type" value="Genomic_DNA"/>
</dbReference>
<organism evidence="1 2">
    <name type="scientific">Dawidia soli</name>
    <dbReference type="NCBI Taxonomy" id="2782352"/>
    <lineage>
        <taxon>Bacteria</taxon>
        <taxon>Pseudomonadati</taxon>
        <taxon>Bacteroidota</taxon>
        <taxon>Cytophagia</taxon>
        <taxon>Cytophagales</taxon>
        <taxon>Chryseotaleaceae</taxon>
        <taxon>Dawidia</taxon>
    </lineage>
</organism>
<dbReference type="AlphaFoldDB" id="A0AAP2GIB5"/>
<evidence type="ECO:0000313" key="2">
    <source>
        <dbReference type="Proteomes" id="UP001319180"/>
    </source>
</evidence>